<sequence length="235" mass="26376">MEEAFQEAESDDTATQDDLFRPARFVSEFDLPSGDELLLKDAATAIRQEFRDCSKWKRLRCRRVSIFAERDRGVVCVIHLGSSVEFDWTWEGAKAFRPKMFDEDASDFAYEQADVDDGVDWSGEILEVDERNGCLFVSLDNPESIPSTGSFFVRPFEFLSVLDAVYNAAEYAEIRKKLAGTFECHARQRSSGNRNPSKCRFGGTARMVATCLVDSVGTAGHGQDLYDRATDCRGA</sequence>
<proteinExistence type="predicted"/>
<dbReference type="AlphaFoldDB" id="M5RHQ8"/>
<evidence type="ECO:0000313" key="2">
    <source>
        <dbReference type="Proteomes" id="UP000011991"/>
    </source>
</evidence>
<gene>
    <name evidence="1" type="ORF">RMSM_04246</name>
</gene>
<protein>
    <submittedName>
        <fullName evidence="1">ATPase AAA</fullName>
    </submittedName>
</protein>
<dbReference type="PATRIC" id="fig|1265738.3.peg.4253"/>
<organism evidence="1 2">
    <name type="scientific">Rhodopirellula maiorica SM1</name>
    <dbReference type="NCBI Taxonomy" id="1265738"/>
    <lineage>
        <taxon>Bacteria</taxon>
        <taxon>Pseudomonadati</taxon>
        <taxon>Planctomycetota</taxon>
        <taxon>Planctomycetia</taxon>
        <taxon>Pirellulales</taxon>
        <taxon>Pirellulaceae</taxon>
        <taxon>Novipirellula</taxon>
    </lineage>
</organism>
<accession>M5RHQ8</accession>
<dbReference type="RefSeq" id="WP_008699958.1">
    <property type="nucleotide sequence ID" value="NZ_ANOG01000610.1"/>
</dbReference>
<evidence type="ECO:0000313" key="1">
    <source>
        <dbReference type="EMBL" id="EMI18820.1"/>
    </source>
</evidence>
<dbReference type="EMBL" id="ANOG01000610">
    <property type="protein sequence ID" value="EMI18820.1"/>
    <property type="molecule type" value="Genomic_DNA"/>
</dbReference>
<comment type="caution">
    <text evidence="1">The sequence shown here is derived from an EMBL/GenBank/DDBJ whole genome shotgun (WGS) entry which is preliminary data.</text>
</comment>
<name>M5RHQ8_9BACT</name>
<reference evidence="1 2" key="1">
    <citation type="journal article" date="2013" name="Mar. Genomics">
        <title>Expression of sulfatases in Rhodopirellula baltica and the diversity of sulfatases in the genus Rhodopirellula.</title>
        <authorList>
            <person name="Wegner C.E."/>
            <person name="Richter-Heitmann T."/>
            <person name="Klindworth A."/>
            <person name="Klockow C."/>
            <person name="Richter M."/>
            <person name="Achstetter T."/>
            <person name="Glockner F.O."/>
            <person name="Harder J."/>
        </authorList>
    </citation>
    <scope>NUCLEOTIDE SEQUENCE [LARGE SCALE GENOMIC DNA]</scope>
    <source>
        <strain evidence="1 2">SM1</strain>
    </source>
</reference>
<keyword evidence="2" id="KW-1185">Reference proteome</keyword>
<dbReference type="Proteomes" id="UP000011991">
    <property type="component" value="Unassembled WGS sequence"/>
</dbReference>